<organism evidence="1 2">
    <name type="scientific">Danio rerio</name>
    <name type="common">Zebrafish</name>
    <name type="synonym">Brachydanio rerio</name>
    <dbReference type="NCBI Taxonomy" id="7955"/>
    <lineage>
        <taxon>Eukaryota</taxon>
        <taxon>Metazoa</taxon>
        <taxon>Chordata</taxon>
        <taxon>Craniata</taxon>
        <taxon>Vertebrata</taxon>
        <taxon>Euteleostomi</taxon>
        <taxon>Actinopterygii</taxon>
        <taxon>Neopterygii</taxon>
        <taxon>Teleostei</taxon>
        <taxon>Ostariophysi</taxon>
        <taxon>Cypriniformes</taxon>
        <taxon>Danionidae</taxon>
        <taxon>Danioninae</taxon>
        <taxon>Danio</taxon>
    </lineage>
</organism>
<gene>
    <name evidence="2" type="primary">LOC141381826</name>
</gene>
<evidence type="ECO:0000313" key="1">
    <source>
        <dbReference type="Proteomes" id="UP000000437"/>
    </source>
</evidence>
<accession>A0AC58JEN3</accession>
<protein>
    <submittedName>
        <fullName evidence="2">C-type mannose receptor 2-like isoform X4</fullName>
    </submittedName>
</protein>
<proteinExistence type="predicted"/>
<name>A0AC58JEN3_DANRE</name>
<sequence>MFFVIIACLRDVCQVLQENSRTTRCSPWTIWALYTLADPMNKLLHLLFWLSGYFPFAGGTLYGYVPIQKQMTWDQAQAYCRQNHIDLATVQRSEDLAYLLEAAHKMGAMAWIGLYNDINSWRWSYQNENITFSSWMPGEPNNNGHEECGVMSYSTWGDWSCATLFPFFCYSVNGTNKFVFVSNAVTWKEAQSYCRQHYTDLAVIRSATENNQLSAITINNAWIGLFRDVWKWSYSTNVSVAVLTWMSGQPDMTGTIRPCAVVYPSGVIDDQPCSTLSSFICMDHYKKHQIVRLKVKPTQNLNEPAVMEAVLQWVQLKLKGFGVEKDSSVSWNLQADGEGFHKDKP</sequence>
<reference evidence="2" key="1">
    <citation type="submission" date="2025-08" db="UniProtKB">
        <authorList>
            <consortium name="RefSeq"/>
        </authorList>
    </citation>
    <scope>IDENTIFICATION</scope>
    <source>
        <strain evidence="2">Tuebingen</strain>
        <tissue evidence="2">Fibroblasts and whole tissue</tissue>
    </source>
</reference>
<evidence type="ECO:0000313" key="2">
    <source>
        <dbReference type="RefSeq" id="XP_073804950.1"/>
    </source>
</evidence>
<dbReference type="Proteomes" id="UP000000437">
    <property type="component" value="Chromosome 4"/>
</dbReference>
<dbReference type="RefSeq" id="XP_073804950.1">
    <property type="nucleotide sequence ID" value="XM_073948849.1"/>
</dbReference>
<keyword evidence="1" id="KW-1185">Reference proteome</keyword>